<keyword evidence="1 3" id="KW-0732">Signal</keyword>
<protein>
    <submittedName>
        <fullName evidence="5">Alpha/beta hydrolase family esterase</fullName>
    </submittedName>
</protein>
<dbReference type="GO" id="GO:0016787">
    <property type="term" value="F:hydrolase activity"/>
    <property type="evidence" value="ECO:0007669"/>
    <property type="project" value="UniProtKB-KW"/>
</dbReference>
<dbReference type="PANTHER" id="PTHR43037:SF5">
    <property type="entry name" value="FERULOYL ESTERASE"/>
    <property type="match status" value="1"/>
</dbReference>
<dbReference type="InterPro" id="IPR050955">
    <property type="entry name" value="Plant_Biomass_Hydrol_Est"/>
</dbReference>
<feature type="signal peptide" evidence="3">
    <location>
        <begin position="1"/>
        <end position="21"/>
    </location>
</feature>
<proteinExistence type="predicted"/>
<feature type="chain" id="PRO_5046831986" evidence="3">
    <location>
        <begin position="22"/>
        <end position="285"/>
    </location>
</feature>
<dbReference type="EMBL" id="JBHSLW010000076">
    <property type="protein sequence ID" value="MFC5423381.1"/>
    <property type="molecule type" value="Genomic_DNA"/>
</dbReference>
<dbReference type="Pfam" id="PF02230">
    <property type="entry name" value="Abhydrolase_2"/>
    <property type="match status" value="1"/>
</dbReference>
<comment type="caution">
    <text evidence="5">The sequence shown here is derived from an EMBL/GenBank/DDBJ whole genome shotgun (WGS) entry which is preliminary data.</text>
</comment>
<dbReference type="PANTHER" id="PTHR43037">
    <property type="entry name" value="UNNAMED PRODUCT-RELATED"/>
    <property type="match status" value="1"/>
</dbReference>
<reference evidence="6" key="1">
    <citation type="journal article" date="2019" name="Int. J. Syst. Evol. Microbiol.">
        <title>The Global Catalogue of Microorganisms (GCM) 10K type strain sequencing project: providing services to taxonomists for standard genome sequencing and annotation.</title>
        <authorList>
            <consortium name="The Broad Institute Genomics Platform"/>
            <consortium name="The Broad Institute Genome Sequencing Center for Infectious Disease"/>
            <person name="Wu L."/>
            <person name="Ma J."/>
        </authorList>
    </citation>
    <scope>NUCLEOTIDE SEQUENCE [LARGE SCALE GENOMIC DNA]</scope>
    <source>
        <strain evidence="6">NCAIM B.01391</strain>
    </source>
</reference>
<evidence type="ECO:0000313" key="6">
    <source>
        <dbReference type="Proteomes" id="UP001596053"/>
    </source>
</evidence>
<accession>A0ABW0J166</accession>
<sequence>MARLFLFSTLFLGLAGSAAQACGGQGEPCKVPLGDYHAAVPTVAPPPAEKRPAVLFFHGAGGGGDAILAADSVLRPFVEAGYVVLGPNGLVMPNSRYGRGWSFLPDAPQQRDELAFAQQVLGDAVARFDIDRTRVLVGGFSIGASLTWYLACRQPDLGAAYAPLAGNFWRPQPEKCAGPVDILQTHGWRDEVFPLEGRQLGPKHAQGDVFEGLQLWRATDGCKSTRPDAIEVRGPVWQRSWTKCESGRQVSLVLHAGGHEDPPTEWAELARHWFEARLKARPAAN</sequence>
<dbReference type="PROSITE" id="PS51257">
    <property type="entry name" value="PROKAR_LIPOPROTEIN"/>
    <property type="match status" value="1"/>
</dbReference>
<organism evidence="5 6">
    <name type="scientific">Bosea eneae</name>
    <dbReference type="NCBI Taxonomy" id="151454"/>
    <lineage>
        <taxon>Bacteria</taxon>
        <taxon>Pseudomonadati</taxon>
        <taxon>Pseudomonadota</taxon>
        <taxon>Alphaproteobacteria</taxon>
        <taxon>Hyphomicrobiales</taxon>
        <taxon>Boseaceae</taxon>
        <taxon>Bosea</taxon>
    </lineage>
</organism>
<name>A0ABW0J166_9HYPH</name>
<evidence type="ECO:0000259" key="4">
    <source>
        <dbReference type="Pfam" id="PF02230"/>
    </source>
</evidence>
<dbReference type="InterPro" id="IPR029058">
    <property type="entry name" value="AB_hydrolase_fold"/>
</dbReference>
<keyword evidence="2 5" id="KW-0378">Hydrolase</keyword>
<evidence type="ECO:0000256" key="3">
    <source>
        <dbReference type="SAM" id="SignalP"/>
    </source>
</evidence>
<gene>
    <name evidence="5" type="ORF">ACFPOB_27950</name>
</gene>
<evidence type="ECO:0000256" key="2">
    <source>
        <dbReference type="ARBA" id="ARBA00022801"/>
    </source>
</evidence>
<evidence type="ECO:0000256" key="1">
    <source>
        <dbReference type="ARBA" id="ARBA00022729"/>
    </source>
</evidence>
<evidence type="ECO:0000313" key="5">
    <source>
        <dbReference type="EMBL" id="MFC5423381.1"/>
    </source>
</evidence>
<dbReference type="Proteomes" id="UP001596053">
    <property type="component" value="Unassembled WGS sequence"/>
</dbReference>
<keyword evidence="6" id="KW-1185">Reference proteome</keyword>
<dbReference type="Gene3D" id="3.40.50.1820">
    <property type="entry name" value="alpha/beta hydrolase"/>
    <property type="match status" value="1"/>
</dbReference>
<dbReference type="SUPFAM" id="SSF53474">
    <property type="entry name" value="alpha/beta-Hydrolases"/>
    <property type="match status" value="1"/>
</dbReference>
<dbReference type="RefSeq" id="WP_377801530.1">
    <property type="nucleotide sequence ID" value="NZ_JBHSLW010000076.1"/>
</dbReference>
<dbReference type="InterPro" id="IPR003140">
    <property type="entry name" value="PLipase/COase/thioEstase"/>
</dbReference>
<feature type="domain" description="Phospholipase/carboxylesterase/thioesterase" evidence="4">
    <location>
        <begin position="41"/>
        <end position="198"/>
    </location>
</feature>